<dbReference type="EMBL" id="DS267811">
    <property type="protein sequence ID" value="EDN58139.1"/>
    <property type="molecule type" value="Genomic_DNA"/>
</dbReference>
<proteinExistence type="predicted"/>
<gene>
    <name evidence="1" type="ORF">VEx25_B0200</name>
</gene>
<dbReference type="Proteomes" id="UP000242664">
    <property type="component" value="Unassembled WGS sequence"/>
</dbReference>
<evidence type="ECO:0000313" key="2">
    <source>
        <dbReference type="Proteomes" id="UP000242664"/>
    </source>
</evidence>
<evidence type="ECO:0000313" key="1">
    <source>
        <dbReference type="EMBL" id="EDN58139.1"/>
    </source>
</evidence>
<name>A0ABM9WXH9_VIBAE</name>
<reference evidence="2" key="1">
    <citation type="submission" date="2006-10" db="EMBL/GenBank/DDBJ databases">
        <authorList>
            <person name="Heidelberg J."/>
            <person name="Sebastian Y."/>
        </authorList>
    </citation>
    <scope>NUCLEOTIDE SEQUENCE [LARGE SCALE GENOMIC DNA]</scope>
    <source>
        <strain evidence="2">EX25</strain>
    </source>
</reference>
<accession>A0ABM9WXH9</accession>
<organism evidence="1 2">
    <name type="scientific">Vibrio antiquarius (strain Ex25)</name>
    <dbReference type="NCBI Taxonomy" id="150340"/>
    <lineage>
        <taxon>Bacteria</taxon>
        <taxon>Pseudomonadati</taxon>
        <taxon>Pseudomonadota</taxon>
        <taxon>Gammaproteobacteria</taxon>
        <taxon>Vibrionales</taxon>
        <taxon>Vibrionaceae</taxon>
        <taxon>Vibrio</taxon>
        <taxon>Vibrio diabolicus subgroup</taxon>
    </lineage>
</organism>
<keyword evidence="2" id="KW-1185">Reference proteome</keyword>
<sequence>MYQRCLKIFLLARLTCFDYPLAKVSSLSNRAFQAHQLSD</sequence>
<protein>
    <submittedName>
        <fullName evidence="1">Uncharacterized protein</fullName>
    </submittedName>
</protein>